<protein>
    <submittedName>
        <fullName evidence="1">Uncharacterized protein</fullName>
    </submittedName>
</protein>
<gene>
    <name evidence="1" type="ORF">A3D56_01460</name>
</gene>
<comment type="caution">
    <text evidence="1">The sequence shown here is derived from an EMBL/GenBank/DDBJ whole genome shotgun (WGS) entry which is preliminary data.</text>
</comment>
<evidence type="ECO:0000313" key="2">
    <source>
        <dbReference type="Proteomes" id="UP000177943"/>
    </source>
</evidence>
<accession>A0A1G2MVI4</accession>
<dbReference type="AlphaFoldDB" id="A0A1G2MVI4"/>
<dbReference type="Proteomes" id="UP000177943">
    <property type="component" value="Unassembled WGS sequence"/>
</dbReference>
<proteinExistence type="predicted"/>
<name>A0A1G2MVI4_9BACT</name>
<dbReference type="EMBL" id="MHRP01000004">
    <property type="protein sequence ID" value="OHA27867.1"/>
    <property type="molecule type" value="Genomic_DNA"/>
</dbReference>
<evidence type="ECO:0000313" key="1">
    <source>
        <dbReference type="EMBL" id="OHA27867.1"/>
    </source>
</evidence>
<reference evidence="1 2" key="1">
    <citation type="journal article" date="2016" name="Nat. Commun.">
        <title>Thousands of microbial genomes shed light on interconnected biogeochemical processes in an aquifer system.</title>
        <authorList>
            <person name="Anantharaman K."/>
            <person name="Brown C.T."/>
            <person name="Hug L.A."/>
            <person name="Sharon I."/>
            <person name="Castelle C.J."/>
            <person name="Probst A.J."/>
            <person name="Thomas B.C."/>
            <person name="Singh A."/>
            <person name="Wilkins M.J."/>
            <person name="Karaoz U."/>
            <person name="Brodie E.L."/>
            <person name="Williams K.H."/>
            <person name="Hubbard S.S."/>
            <person name="Banfield J.F."/>
        </authorList>
    </citation>
    <scope>NUCLEOTIDE SEQUENCE [LARGE SCALE GENOMIC DNA]</scope>
</reference>
<organism evidence="1 2">
    <name type="scientific">Candidatus Taylorbacteria bacterium RIFCSPHIGHO2_02_FULL_45_35</name>
    <dbReference type="NCBI Taxonomy" id="1802311"/>
    <lineage>
        <taxon>Bacteria</taxon>
        <taxon>Candidatus Tayloriibacteriota</taxon>
    </lineage>
</organism>
<sequence>MSVLTLLAVVIFILGVLIRAEWEKRRRFRIAGKTKVEGIRDKLELLRGGRAGDYEKWVLEIITLPSEGLFLSDFATSKKEMRDLRKCNALYQARYILFDILSGRRESAYDELVVKLRKELEKADVSLKYFEVSESQLAGFKPREKVPASSSVVST</sequence>